<evidence type="ECO:0000259" key="7">
    <source>
        <dbReference type="Pfam" id="PF16822"/>
    </source>
</evidence>
<accession>A0A3N1LJ79</accession>
<dbReference type="Proteomes" id="UP000278222">
    <property type="component" value="Unassembled WGS sequence"/>
</dbReference>
<dbReference type="SUPFAM" id="SSF48452">
    <property type="entry name" value="TPR-like"/>
    <property type="match status" value="1"/>
</dbReference>
<organism evidence="8 9">
    <name type="scientific">Stella humosa</name>
    <dbReference type="NCBI Taxonomy" id="94"/>
    <lineage>
        <taxon>Bacteria</taxon>
        <taxon>Pseudomonadati</taxon>
        <taxon>Pseudomonadota</taxon>
        <taxon>Alphaproteobacteria</taxon>
        <taxon>Rhodospirillales</taxon>
        <taxon>Stellaceae</taxon>
        <taxon>Stella</taxon>
    </lineage>
</organism>
<keyword evidence="4" id="KW-0732">Signal</keyword>
<protein>
    <submittedName>
        <fullName evidence="8">Tetratricopeptide repeat protein</fullName>
    </submittedName>
</protein>
<evidence type="ECO:0000256" key="2">
    <source>
        <dbReference type="ARBA" id="ARBA00005182"/>
    </source>
</evidence>
<dbReference type="EMBL" id="RJKX01000014">
    <property type="protein sequence ID" value="ROP90929.1"/>
    <property type="molecule type" value="Genomic_DNA"/>
</dbReference>
<dbReference type="GO" id="GO:0042121">
    <property type="term" value="P:alginic acid biosynthetic process"/>
    <property type="evidence" value="ECO:0007669"/>
    <property type="project" value="UniProtKB-UniPathway"/>
</dbReference>
<evidence type="ECO:0000256" key="4">
    <source>
        <dbReference type="ARBA" id="ARBA00022729"/>
    </source>
</evidence>
<dbReference type="RefSeq" id="WP_170216506.1">
    <property type="nucleotide sequence ID" value="NZ_AP019700.1"/>
</dbReference>
<evidence type="ECO:0000313" key="8">
    <source>
        <dbReference type="EMBL" id="ROP90929.1"/>
    </source>
</evidence>
<keyword evidence="9" id="KW-1185">Reference proteome</keyword>
<gene>
    <name evidence="8" type="ORF">EDC65_2789</name>
</gene>
<dbReference type="InterPro" id="IPR011990">
    <property type="entry name" value="TPR-like_helical_dom_sf"/>
</dbReference>
<proteinExistence type="predicted"/>
<keyword evidence="6" id="KW-0016">Alginate biosynthesis</keyword>
<comment type="caution">
    <text evidence="8">The sequence shown here is derived from an EMBL/GenBank/DDBJ whole genome shotgun (WGS) entry which is preliminary data.</text>
</comment>
<comment type="subcellular location">
    <subcellularLocation>
        <location evidence="1">Periplasm</location>
    </subcellularLocation>
</comment>
<evidence type="ECO:0000256" key="6">
    <source>
        <dbReference type="ARBA" id="ARBA00022841"/>
    </source>
</evidence>
<name>A0A3N1LJ79_9PROT</name>
<dbReference type="AlphaFoldDB" id="A0A3N1LJ79"/>
<dbReference type="Gene3D" id="1.25.40.10">
    <property type="entry name" value="Tetratricopeptide repeat domain"/>
    <property type="match status" value="2"/>
</dbReference>
<evidence type="ECO:0000256" key="3">
    <source>
        <dbReference type="ARBA" id="ARBA00022679"/>
    </source>
</evidence>
<sequence length="488" mass="53607">MTAPLAIADERTALRGRARSILRGPSGRLFYEEYEGASIAALAAREPFPSPLALRWQRTLETRARRLKRRGLVLHILLGPDAHSIYRDQLPAAVNLPPASLSAQFLARFAGVDNVVFVNPEQALIDARGGIDVCKANDTHWSAYGAFLAYRQLMAMLPADPARRALAARDIAFRFRRSFGDMGALVEPELAIEVPVPTIDGRDIRPAFNHVGAARDSWVRYDCAQGAGRALVPRDSFATELAPFLNATFARVDWISAPQSLPFEVVDQERPDVLVWETAERRLPFPPRDHLPFGAYETYAFDVASEPGRLALAAQIDRQEGAVVRALENAQQGALADPGNPIHHFWLGQILMEAGRHAEAEAAVRTAIGLRDDRPAYWHLLNIILRHLGRPADSLEAAARAVALFPDNALFVSHLGYNLLAAGQLHRAIDAMGACRDAVSDSEELCHWLARAHLAAGDRAAALAAAADCFLLQPDHPQVHWLLAQIRQ</sequence>
<dbReference type="Pfam" id="PF16822">
    <property type="entry name" value="ALGX"/>
    <property type="match status" value="1"/>
</dbReference>
<feature type="domain" description="AlgX/AlgJ SGNH hydrolase-like" evidence="7">
    <location>
        <begin position="57"/>
        <end position="177"/>
    </location>
</feature>
<comment type="pathway">
    <text evidence="2">Glycan biosynthesis; alginate biosynthesis.</text>
</comment>
<reference evidence="8 9" key="1">
    <citation type="submission" date="2018-11" db="EMBL/GenBank/DDBJ databases">
        <title>Genomic Encyclopedia of Type Strains, Phase IV (KMG-IV): sequencing the most valuable type-strain genomes for metagenomic binning, comparative biology and taxonomic classification.</title>
        <authorList>
            <person name="Goeker M."/>
        </authorList>
    </citation>
    <scope>NUCLEOTIDE SEQUENCE [LARGE SCALE GENOMIC DNA]</scope>
    <source>
        <strain evidence="8 9">DSM 5900</strain>
    </source>
</reference>
<evidence type="ECO:0000313" key="9">
    <source>
        <dbReference type="Proteomes" id="UP000278222"/>
    </source>
</evidence>
<dbReference type="UniPathway" id="UPA00286"/>
<evidence type="ECO:0000256" key="1">
    <source>
        <dbReference type="ARBA" id="ARBA00004418"/>
    </source>
</evidence>
<keyword evidence="5" id="KW-0574">Periplasm</keyword>
<dbReference type="Pfam" id="PF14559">
    <property type="entry name" value="TPR_19"/>
    <property type="match status" value="2"/>
</dbReference>
<dbReference type="InterPro" id="IPR031811">
    <property type="entry name" value="ALGX/ALGJ_SGNH-like"/>
</dbReference>
<dbReference type="GO" id="GO:0016740">
    <property type="term" value="F:transferase activity"/>
    <property type="evidence" value="ECO:0007669"/>
    <property type="project" value="UniProtKB-KW"/>
</dbReference>
<keyword evidence="3" id="KW-0808">Transferase</keyword>
<dbReference type="GO" id="GO:0042597">
    <property type="term" value="C:periplasmic space"/>
    <property type="evidence" value="ECO:0007669"/>
    <property type="project" value="UniProtKB-SubCell"/>
</dbReference>
<evidence type="ECO:0000256" key="5">
    <source>
        <dbReference type="ARBA" id="ARBA00022764"/>
    </source>
</evidence>